<dbReference type="Proteomes" id="UP000019116">
    <property type="component" value="Chromosome 5B"/>
</dbReference>
<evidence type="ECO:0000256" key="2">
    <source>
        <dbReference type="SAM" id="MobiDB-lite"/>
    </source>
</evidence>
<reference evidence="4" key="1">
    <citation type="submission" date="2018-08" db="EMBL/GenBank/DDBJ databases">
        <authorList>
            <person name="Rossello M."/>
        </authorList>
    </citation>
    <scope>NUCLEOTIDE SEQUENCE [LARGE SCALE GENOMIC DNA]</scope>
    <source>
        <strain evidence="4">cv. Chinese Spring</strain>
    </source>
</reference>
<dbReference type="Gramene" id="TraesLAC5B03G02935880.1">
    <property type="protein sequence ID" value="TraesLAC5B03G02935880.1.CDS1"/>
    <property type="gene ID" value="TraesLAC5B03G02935880"/>
</dbReference>
<proteinExistence type="predicted"/>
<feature type="domain" description="Myb-like" evidence="3">
    <location>
        <begin position="27"/>
        <end position="104"/>
    </location>
</feature>
<dbReference type="Gramene" id="TraesLDM5B03G02984570.1">
    <property type="protein sequence ID" value="TraesLDM5B03G02984570.1.CDS1"/>
    <property type="gene ID" value="TraesLDM5B03G02984570"/>
</dbReference>
<feature type="region of interest" description="Disordered" evidence="2">
    <location>
        <begin position="158"/>
        <end position="308"/>
    </location>
</feature>
<dbReference type="PANTHER" id="PTHR47211">
    <property type="entry name" value="TRIHELIX TRANSCRIPTION FACTOR ASR3"/>
    <property type="match status" value="1"/>
</dbReference>
<evidence type="ECO:0000313" key="5">
    <source>
        <dbReference type="Proteomes" id="UP000019116"/>
    </source>
</evidence>
<organism evidence="4">
    <name type="scientific">Triticum aestivum</name>
    <name type="common">Wheat</name>
    <dbReference type="NCBI Taxonomy" id="4565"/>
    <lineage>
        <taxon>Eukaryota</taxon>
        <taxon>Viridiplantae</taxon>
        <taxon>Streptophyta</taxon>
        <taxon>Embryophyta</taxon>
        <taxon>Tracheophyta</taxon>
        <taxon>Spermatophyta</taxon>
        <taxon>Magnoliopsida</taxon>
        <taxon>Liliopsida</taxon>
        <taxon>Poales</taxon>
        <taxon>Poaceae</taxon>
        <taxon>BOP clade</taxon>
        <taxon>Pooideae</taxon>
        <taxon>Triticodae</taxon>
        <taxon>Triticeae</taxon>
        <taxon>Triticinae</taxon>
        <taxon>Triticum</taxon>
    </lineage>
</organism>
<keyword evidence="1" id="KW-0175">Coiled coil</keyword>
<feature type="region of interest" description="Disordered" evidence="2">
    <location>
        <begin position="1"/>
        <end position="23"/>
    </location>
</feature>
<dbReference type="RefSeq" id="XP_044390948.1">
    <property type="nucleotide sequence ID" value="XM_044535013.1"/>
</dbReference>
<sequence>MSSAGDPAGAAAAAAPNPSVRAPRLPRWTRQEILVLIEGKRMVEVRGGVRGGRGRLAAAAAAGATGETAAAALEPKWAAVAEYCRRHGVERGAVQCRKRWSNLAGDWKKIKEWERAAAGAREPSFWAMRNDARRERRLPGFFDREVYGILEGRGRGVVAGSSSGGGAAVEEVGVVRMEEDDEEEETGEEEEERGKGKEVAVAVAVKETVFDSGRPAGEEVLFSEDEEEEDAETPEATPAPPPAVIALPISENSEASRQQSAQQGTTKGRQGGHQGSTKTAGSPTLQQSGEKRQRTGDDGEPRAEGIADKLLEILERNSQIMTAQLEAQNVNSERDREERREQANSLAVVLGRLADALGRIADKL</sequence>
<feature type="compositionally biased region" description="Polar residues" evidence="2">
    <location>
        <begin position="275"/>
        <end position="288"/>
    </location>
</feature>
<dbReference type="InterPro" id="IPR001005">
    <property type="entry name" value="SANT/Myb"/>
</dbReference>
<dbReference type="OMA" id="IMRSDVR"/>
<dbReference type="Gramene" id="TraesCS5B02G447700.1">
    <property type="protein sequence ID" value="TraesCS5B02G447700.1.cds1"/>
    <property type="gene ID" value="TraesCS5B02G447700"/>
</dbReference>
<feature type="coiled-coil region" evidence="1">
    <location>
        <begin position="311"/>
        <end position="342"/>
    </location>
</feature>
<dbReference type="Gramene" id="TraesCS5B03G1096800.1">
    <property type="protein sequence ID" value="TraesCS5B03G1096800.1.CDS1"/>
    <property type="gene ID" value="TraesCS5B03G1096800"/>
</dbReference>
<evidence type="ECO:0000313" key="4">
    <source>
        <dbReference type="EnsemblPlants" id="TraesCS5B02G447700.1.cds1"/>
    </source>
</evidence>
<dbReference type="Gramene" id="TraesROB_scaffold_094658_01G000100.1">
    <property type="protein sequence ID" value="TraesROB_scaffold_094658_01G000100.1"/>
    <property type="gene ID" value="TraesROB_scaffold_094658_01G000100"/>
</dbReference>
<dbReference type="Gramene" id="TraesNOR5B03G03009310.1">
    <property type="protein sequence ID" value="TraesNOR5B03G03009310.1.CDS1"/>
    <property type="gene ID" value="TraesNOR5B03G03009310"/>
</dbReference>
<dbReference type="Pfam" id="PF13837">
    <property type="entry name" value="Myb_DNA-bind_4"/>
    <property type="match status" value="1"/>
</dbReference>
<dbReference type="Gene3D" id="1.10.10.60">
    <property type="entry name" value="Homeodomain-like"/>
    <property type="match status" value="1"/>
</dbReference>
<dbReference type="AlphaFoldDB" id="A0A3B6LV43"/>
<dbReference type="InterPro" id="IPR044822">
    <property type="entry name" value="Myb_DNA-bind_4"/>
</dbReference>
<feature type="compositionally biased region" description="Low complexity" evidence="2">
    <location>
        <begin position="1"/>
        <end position="16"/>
    </location>
</feature>
<accession>A0A3B6LV43</accession>
<keyword evidence="5" id="KW-1185">Reference proteome</keyword>
<dbReference type="STRING" id="4565.A0A3B6LV43"/>
<dbReference type="Gramene" id="TraesSTA5B03G02972330.1">
    <property type="protein sequence ID" value="TraesSTA5B03G02972330.1.CDS1"/>
    <property type="gene ID" value="TraesSTA5B03G02972330"/>
</dbReference>
<name>A0A3B6LV43_WHEAT</name>
<reference evidence="4" key="2">
    <citation type="submission" date="2018-10" db="UniProtKB">
        <authorList>
            <consortium name="EnsemblPlants"/>
        </authorList>
    </citation>
    <scope>IDENTIFICATION</scope>
</reference>
<dbReference type="PANTHER" id="PTHR47211:SF2">
    <property type="entry name" value="TRIHELIX TRANSCRIPTION FACTOR ASR3"/>
    <property type="match status" value="1"/>
</dbReference>
<dbReference type="PaxDb" id="4565-Traes_5BL_88C8D27E2.1"/>
<dbReference type="EnsemblPlants" id="TraesCS5B02G447700.1">
    <property type="protein sequence ID" value="TraesCS5B02G447700.1.cds1"/>
    <property type="gene ID" value="TraesCS5B02G447700"/>
</dbReference>
<evidence type="ECO:0000259" key="3">
    <source>
        <dbReference type="PROSITE" id="PS50090"/>
    </source>
</evidence>
<evidence type="ECO:0000256" key="1">
    <source>
        <dbReference type="SAM" id="Coils"/>
    </source>
</evidence>
<feature type="compositionally biased region" description="Basic and acidic residues" evidence="2">
    <location>
        <begin position="289"/>
        <end position="308"/>
    </location>
</feature>
<dbReference type="PROSITE" id="PS50090">
    <property type="entry name" value="MYB_LIKE"/>
    <property type="match status" value="1"/>
</dbReference>
<feature type="compositionally biased region" description="Acidic residues" evidence="2">
    <location>
        <begin position="221"/>
        <end position="233"/>
    </location>
</feature>
<protein>
    <recommendedName>
        <fullName evidence="3">Myb-like domain-containing protein</fullName>
    </recommendedName>
</protein>
<dbReference type="GeneID" id="123113705"/>
<feature type="compositionally biased region" description="Acidic residues" evidence="2">
    <location>
        <begin position="178"/>
        <end position="191"/>
    </location>
</feature>
<gene>
    <name evidence="4" type="primary">LOC123113705</name>
</gene>
<dbReference type="OrthoDB" id="1865198at2759"/>
<feature type="compositionally biased region" description="Polar residues" evidence="2">
    <location>
        <begin position="250"/>
        <end position="268"/>
    </location>
</feature>
<dbReference type="Gramene" id="TraesKAR5B01G0410610.1">
    <property type="protein sequence ID" value="cds.TraesKAR5B01G0410610.1"/>
    <property type="gene ID" value="TraesKAR5B01G0410610"/>
</dbReference>